<name>A0A1D8PAA0_9FLAO</name>
<dbReference type="KEGG" id="lul:LPB138_12885"/>
<dbReference type="InterPro" id="IPR002477">
    <property type="entry name" value="Peptidoglycan-bd-like"/>
</dbReference>
<sequence>MKKDTYKKEMTIKNSQQKNGALNNRADVRKIQSWLTLFSIQNPHVASATAIDGDFGKATEKAVKNFQESINVPTDGIITQKLFSILCSDMKYAFEKPLRSNNLRDLVLESAENHVKSHPLELVIKGESNSGPWVRSYMDGHQGSEWFWCMGFVQTIIDQACSKQGKSLTKLMPWTYSCDTAGTTGLEKGLLSRYTQIRKNPNIMKPGDVFLIQKSKYDWFHTGIITHIDNDIIETIEGNTNREGSHNGIAVMKRTRNYRKSKIDVFSINPIVN</sequence>
<dbReference type="STRING" id="1850246.LPB138_12885"/>
<dbReference type="RefSeq" id="WP_070237678.1">
    <property type="nucleotide sequence ID" value="NZ_CP017478.1"/>
</dbReference>
<feature type="domain" description="Peptidoglycan binding-like" evidence="1">
    <location>
        <begin position="25"/>
        <end position="85"/>
    </location>
</feature>
<protein>
    <submittedName>
        <fullName evidence="2">Peptidoglycan-binding protein</fullName>
    </submittedName>
</protein>
<proteinExistence type="predicted"/>
<evidence type="ECO:0000313" key="2">
    <source>
        <dbReference type="EMBL" id="AOW21518.1"/>
    </source>
</evidence>
<keyword evidence="3" id="KW-1185">Reference proteome</keyword>
<accession>A0A1D8PAA0</accession>
<dbReference type="OrthoDB" id="9812621at2"/>
<dbReference type="InterPro" id="IPR036366">
    <property type="entry name" value="PGBDSf"/>
</dbReference>
<dbReference type="Pfam" id="PF01471">
    <property type="entry name" value="PG_binding_1"/>
    <property type="match status" value="1"/>
</dbReference>
<dbReference type="InterPro" id="IPR036365">
    <property type="entry name" value="PGBD-like_sf"/>
</dbReference>
<dbReference type="SUPFAM" id="SSF47090">
    <property type="entry name" value="PGBD-like"/>
    <property type="match status" value="1"/>
</dbReference>
<dbReference type="Proteomes" id="UP000176050">
    <property type="component" value="Chromosome"/>
</dbReference>
<dbReference type="Gene3D" id="1.10.101.10">
    <property type="entry name" value="PGBD-like superfamily/PGBD"/>
    <property type="match status" value="1"/>
</dbReference>
<reference evidence="2 3" key="1">
    <citation type="submission" date="2016-10" db="EMBL/GenBank/DDBJ databases">
        <title>Lutibacter sp. LPB0138, isolated from marine gastropod.</title>
        <authorList>
            <person name="Kim E."/>
            <person name="Yi H."/>
        </authorList>
    </citation>
    <scope>NUCLEOTIDE SEQUENCE [LARGE SCALE GENOMIC DNA]</scope>
    <source>
        <strain evidence="2 3">LPB0138</strain>
    </source>
</reference>
<dbReference type="EMBL" id="CP017478">
    <property type="protein sequence ID" value="AOW21518.1"/>
    <property type="molecule type" value="Genomic_DNA"/>
</dbReference>
<evidence type="ECO:0000259" key="1">
    <source>
        <dbReference type="Pfam" id="PF01471"/>
    </source>
</evidence>
<organism evidence="2 3">
    <name type="scientific">Urechidicola croceus</name>
    <dbReference type="NCBI Taxonomy" id="1850246"/>
    <lineage>
        <taxon>Bacteria</taxon>
        <taxon>Pseudomonadati</taxon>
        <taxon>Bacteroidota</taxon>
        <taxon>Flavobacteriia</taxon>
        <taxon>Flavobacteriales</taxon>
        <taxon>Flavobacteriaceae</taxon>
        <taxon>Urechidicola</taxon>
    </lineage>
</organism>
<gene>
    <name evidence="2" type="ORF">LPB138_12885</name>
</gene>
<evidence type="ECO:0000313" key="3">
    <source>
        <dbReference type="Proteomes" id="UP000176050"/>
    </source>
</evidence>
<dbReference type="AlphaFoldDB" id="A0A1D8PAA0"/>